<dbReference type="KEGG" id="vg:24598769"/>
<protein>
    <submittedName>
        <fullName evidence="1">Uncharacterized protein</fullName>
    </submittedName>
</protein>
<organism evidence="1 2">
    <name type="scientific">Salmonella phage Stitch</name>
    <dbReference type="NCBI Taxonomy" id="2991861"/>
    <lineage>
        <taxon>Viruses</taxon>
        <taxon>Duplodnaviria</taxon>
        <taxon>Heunggongvirae</taxon>
        <taxon>Uroviricota</taxon>
        <taxon>Caudoviricetes</taxon>
        <taxon>Demerecviridae</taxon>
        <taxon>Markadamsvirinae</taxon>
        <taxon>Epseptimavirus</taxon>
        <taxon>Epseptimavirus stitch</taxon>
    </lineage>
</organism>
<dbReference type="OrthoDB" id="27968at10239"/>
<dbReference type="RefSeq" id="YP_009146015.1">
    <property type="nucleotide sequence ID" value="NC_027297.1"/>
</dbReference>
<sequence>MKAIKKALRKFMYCRFHSIKASTNGTTYDRYDPKFGLHSKQLEKTNG</sequence>
<keyword evidence="2" id="KW-1185">Reference proteome</keyword>
<dbReference type="Proteomes" id="UP000030204">
    <property type="component" value="Segment"/>
</dbReference>
<accession>A0A0A0RPI4</accession>
<evidence type="ECO:0000313" key="2">
    <source>
        <dbReference type="Proteomes" id="UP000030204"/>
    </source>
</evidence>
<evidence type="ECO:0000313" key="1">
    <source>
        <dbReference type="EMBL" id="AIW04025.1"/>
    </source>
</evidence>
<dbReference type="EMBL" id="KM236244">
    <property type="protein sequence ID" value="AIW04025.1"/>
    <property type="molecule type" value="Genomic_DNA"/>
</dbReference>
<dbReference type="GeneID" id="24598769"/>
<reference evidence="1 2" key="1">
    <citation type="journal article" date="2015" name="Genome Announc.">
        <title>Complete Genome of Salmonella enterica Serovar Typhimurium T5-Like Siphophage Stitch.</title>
        <authorList>
            <person name="Grover J.M."/>
            <person name="Luna A.J."/>
            <person name="Wood T.L."/>
            <person name="Chamakura K.R."/>
            <person name="Kuty Everett G.F."/>
        </authorList>
    </citation>
    <scope>NUCLEOTIDE SEQUENCE [LARGE SCALE GENOMIC DNA]</scope>
</reference>
<gene>
    <name evidence="1" type="ORF">CPT_Stitch74</name>
</gene>
<name>A0A0A0RPI4_9CAUD</name>
<proteinExistence type="predicted"/>